<accession>A0A9P0EE10</accession>
<dbReference type="EMBL" id="CABFNQ020000981">
    <property type="protein sequence ID" value="CAH0047512.1"/>
    <property type="molecule type" value="Genomic_DNA"/>
</dbReference>
<feature type="compositionally biased region" description="Low complexity" evidence="1">
    <location>
        <begin position="66"/>
        <end position="82"/>
    </location>
</feature>
<organism evidence="2 3">
    <name type="scientific">Clonostachys rhizophaga</name>
    <dbReference type="NCBI Taxonomy" id="160324"/>
    <lineage>
        <taxon>Eukaryota</taxon>
        <taxon>Fungi</taxon>
        <taxon>Dikarya</taxon>
        <taxon>Ascomycota</taxon>
        <taxon>Pezizomycotina</taxon>
        <taxon>Sordariomycetes</taxon>
        <taxon>Hypocreomycetidae</taxon>
        <taxon>Hypocreales</taxon>
        <taxon>Bionectriaceae</taxon>
        <taxon>Clonostachys</taxon>
    </lineage>
</organism>
<reference evidence="2" key="1">
    <citation type="submission" date="2021-10" db="EMBL/GenBank/DDBJ databases">
        <authorList>
            <person name="Piombo E."/>
        </authorList>
    </citation>
    <scope>NUCLEOTIDE SEQUENCE</scope>
</reference>
<comment type="caution">
    <text evidence="2">The sequence shown here is derived from an EMBL/GenBank/DDBJ whole genome shotgun (WGS) entry which is preliminary data.</text>
</comment>
<feature type="region of interest" description="Disordered" evidence="1">
    <location>
        <begin position="53"/>
        <end position="112"/>
    </location>
</feature>
<feature type="region of interest" description="Disordered" evidence="1">
    <location>
        <begin position="339"/>
        <end position="382"/>
    </location>
</feature>
<evidence type="ECO:0000313" key="3">
    <source>
        <dbReference type="Proteomes" id="UP000696573"/>
    </source>
</evidence>
<protein>
    <submittedName>
        <fullName evidence="2">Uncharacterized protein</fullName>
    </submittedName>
</protein>
<dbReference type="Proteomes" id="UP000696573">
    <property type="component" value="Unassembled WGS sequence"/>
</dbReference>
<dbReference type="OrthoDB" id="5151646at2759"/>
<dbReference type="AlphaFoldDB" id="A0A9P0EE10"/>
<keyword evidence="3" id="KW-1185">Reference proteome</keyword>
<evidence type="ECO:0000313" key="2">
    <source>
        <dbReference type="EMBL" id="CAH0047512.1"/>
    </source>
</evidence>
<feature type="compositionally biased region" description="Low complexity" evidence="1">
    <location>
        <begin position="92"/>
        <end position="112"/>
    </location>
</feature>
<feature type="compositionally biased region" description="Low complexity" evidence="1">
    <location>
        <begin position="347"/>
        <end position="380"/>
    </location>
</feature>
<evidence type="ECO:0000256" key="1">
    <source>
        <dbReference type="SAM" id="MobiDB-lite"/>
    </source>
</evidence>
<sequence length="597" mass="63813">MAGLVTQLQVLAQESGCFLDISALIDLSICPNINVKADRPKIVNVKEDGHICITPTEGGNNGNNGGNPNPGNNGGNPNPGNNGNNGGDNKPDPNQGGNNGNPNPGNNGGNPNPGQCPTNTCFEVPDEVCEKPLVALDLDILVLLDLLTEEELEKYLKITGAMPKDDKLEVDKKPVGVDPLLSLGLLNEDEILGLNLGGENGLLNLGLGGKNGLAKLSLGKDGSILDLNLRKRHGHDDHYDSLLDIDVGGQKDDKNAAIDIDVLTHDRRHDEYDGLLDIDVGGQKDDKNAAIDVDILTHERRHDEYDGLLDIDVGGKKDDKNAAIDIDVLTHDRRNCGSTCHDGQDWPPSTQPTNPSTNPSTYPSTNPSTNPSSNPSRNPSLIDIDVLGTKDKEQATIDIDVLTHERRSKLSARQHPKHLLDSQGLLGITVGGKKDEEQDLIDIDVATHERRDGGDKGLLDVDVGGYKDEQQSTIDIDILTKNRPSKDQPTPGGNSGNLDHYEPICKKAIKDRASAVRVKAKDVNHCLSLCSATAARATIAANPGAVSAANIKVCAAIDFNSSAVDGNNCAFLVRGKDESFADTELVDNDKHVVFLRK</sequence>
<gene>
    <name evidence="2" type="ORF">CRHIZ90672A_00018864</name>
</gene>
<feature type="region of interest" description="Disordered" evidence="1">
    <location>
        <begin position="480"/>
        <end position="499"/>
    </location>
</feature>
<name>A0A9P0EE10_9HYPO</name>
<proteinExistence type="predicted"/>